<proteinExistence type="predicted"/>
<evidence type="ECO:0000313" key="2">
    <source>
        <dbReference type="EMBL" id="KAF4115378.1"/>
    </source>
</evidence>
<dbReference type="EMBL" id="JAAMOB010000003">
    <property type="protein sequence ID" value="KAF4115378.1"/>
    <property type="molecule type" value="Genomic_DNA"/>
</dbReference>
<keyword evidence="3" id="KW-1185">Reference proteome</keyword>
<name>A0A7J6D7V2_9TELE</name>
<reference evidence="2 3" key="1">
    <citation type="submission" date="2020-04" db="EMBL/GenBank/DDBJ databases">
        <title>Chromosome-level genome assembly of a cyprinid fish Onychostoma macrolepis by integration of Nanopore Sequencing, Bionano and Hi-C technology.</title>
        <authorList>
            <person name="Wang D."/>
        </authorList>
    </citation>
    <scope>NUCLEOTIDE SEQUENCE [LARGE SCALE GENOMIC DNA]</scope>
    <source>
        <strain evidence="2">SWU-2019</strain>
        <tissue evidence="2">Muscle</tissue>
    </source>
</reference>
<dbReference type="AlphaFoldDB" id="A0A7J6D7V2"/>
<comment type="caution">
    <text evidence="2">The sequence shown here is derived from an EMBL/GenBank/DDBJ whole genome shotgun (WGS) entry which is preliminary data.</text>
</comment>
<accession>A0A7J6D7V2</accession>
<feature type="compositionally biased region" description="Basic and acidic residues" evidence="1">
    <location>
        <begin position="41"/>
        <end position="56"/>
    </location>
</feature>
<feature type="region of interest" description="Disordered" evidence="1">
    <location>
        <begin position="37"/>
        <end position="65"/>
    </location>
</feature>
<evidence type="ECO:0000313" key="3">
    <source>
        <dbReference type="Proteomes" id="UP000579812"/>
    </source>
</evidence>
<gene>
    <name evidence="2" type="ORF">G5714_002867</name>
</gene>
<evidence type="ECO:0000256" key="1">
    <source>
        <dbReference type="SAM" id="MobiDB-lite"/>
    </source>
</evidence>
<protein>
    <submittedName>
        <fullName evidence="2">Uncharacterized protein</fullName>
    </submittedName>
</protein>
<sequence length="127" mass="14684">MRARKNNTVDYLDSLDKEKQELVIRNAVRLGVIQRRKRRTKQGELQEELPKRQATKERKRSKQERKVLEKKIEELGADKIKEAFPELSEEKMSLIKELLGGRGVGAFIISSLQSCLLSSQLFLSVDM</sequence>
<dbReference type="Proteomes" id="UP000579812">
    <property type="component" value="Unassembled WGS sequence"/>
</dbReference>
<organism evidence="2 3">
    <name type="scientific">Onychostoma macrolepis</name>
    <dbReference type="NCBI Taxonomy" id="369639"/>
    <lineage>
        <taxon>Eukaryota</taxon>
        <taxon>Metazoa</taxon>
        <taxon>Chordata</taxon>
        <taxon>Craniata</taxon>
        <taxon>Vertebrata</taxon>
        <taxon>Euteleostomi</taxon>
        <taxon>Actinopterygii</taxon>
        <taxon>Neopterygii</taxon>
        <taxon>Teleostei</taxon>
        <taxon>Ostariophysi</taxon>
        <taxon>Cypriniformes</taxon>
        <taxon>Cyprinidae</taxon>
        <taxon>Acrossocheilinae</taxon>
        <taxon>Onychostoma</taxon>
    </lineage>
</organism>